<feature type="region of interest" description="Disordered" evidence="1">
    <location>
        <begin position="335"/>
        <end position="373"/>
    </location>
</feature>
<dbReference type="Pfam" id="PF14240">
    <property type="entry name" value="YHYH"/>
    <property type="match status" value="1"/>
</dbReference>
<evidence type="ECO:0000313" key="4">
    <source>
        <dbReference type="EMBL" id="PFG34456.1"/>
    </source>
</evidence>
<accession>A0A2A9E736</accession>
<dbReference type="RefSeq" id="WP_169925408.1">
    <property type="nucleotide sequence ID" value="NZ_PDJG01000001.1"/>
</dbReference>
<sequence length="373" mass="37883">MTSNRPVRSRGSLLVGGALASLVLAACSASTSEDATATTTASAAGETTGATEGSGTTDPMSLFDDGALTSEATTVDCTVENGSETTCYQVEVSSLPSTVETDGPYCPATTSDVGGIWVWDGEEPGLYALDENFWDLMTAQGYEFASSDGAITVTDPAEGAASSSTTENSCLEATADGTYHLQVLLPVTPENLDSPTDLSTISQVGLALDGVTIFGDAPSVADRGGLPALDTCGGHIDPSGYYHWHFGAESIQTNLDEAGAEVTCAVDQDVEALLGFSFDGYAIYGPEEDRTIPDDLDECSGHVSETADFGEVYHYHLTYDSPNLPACRVGAMAESGLTSPDNDQASLPSGDGPGAAGPGADGPGAGGPPPAGG</sequence>
<evidence type="ECO:0000259" key="3">
    <source>
        <dbReference type="Pfam" id="PF14240"/>
    </source>
</evidence>
<name>A0A2A9E736_9MICO</name>
<dbReference type="EMBL" id="PDJG01000001">
    <property type="protein sequence ID" value="PFG34456.1"/>
    <property type="molecule type" value="Genomic_DNA"/>
</dbReference>
<evidence type="ECO:0000313" key="5">
    <source>
        <dbReference type="Proteomes" id="UP000225548"/>
    </source>
</evidence>
<feature type="region of interest" description="Disordered" evidence="1">
    <location>
        <begin position="37"/>
        <end position="59"/>
    </location>
</feature>
<feature type="domain" description="YHYH" evidence="3">
    <location>
        <begin position="185"/>
        <end position="287"/>
    </location>
</feature>
<dbReference type="InterPro" id="IPR025924">
    <property type="entry name" value="YHYH_dom"/>
</dbReference>
<feature type="compositionally biased region" description="Polar residues" evidence="1">
    <location>
        <begin position="336"/>
        <end position="347"/>
    </location>
</feature>
<proteinExistence type="predicted"/>
<dbReference type="Proteomes" id="UP000225548">
    <property type="component" value="Unassembled WGS sequence"/>
</dbReference>
<dbReference type="AlphaFoldDB" id="A0A2A9E736"/>
<feature type="chain" id="PRO_5039464890" evidence="2">
    <location>
        <begin position="26"/>
        <end position="373"/>
    </location>
</feature>
<dbReference type="PROSITE" id="PS51257">
    <property type="entry name" value="PROKAR_LIPOPROTEIN"/>
    <property type="match status" value="1"/>
</dbReference>
<dbReference type="InterPro" id="IPR006311">
    <property type="entry name" value="TAT_signal"/>
</dbReference>
<keyword evidence="5" id="KW-1185">Reference proteome</keyword>
<evidence type="ECO:0000256" key="1">
    <source>
        <dbReference type="SAM" id="MobiDB-lite"/>
    </source>
</evidence>
<evidence type="ECO:0000256" key="2">
    <source>
        <dbReference type="SAM" id="SignalP"/>
    </source>
</evidence>
<feature type="signal peptide" evidence="2">
    <location>
        <begin position="1"/>
        <end position="25"/>
    </location>
</feature>
<feature type="compositionally biased region" description="Low complexity" evidence="1">
    <location>
        <begin position="37"/>
        <end position="57"/>
    </location>
</feature>
<organism evidence="4 5">
    <name type="scientific">Sanguibacter antarcticus</name>
    <dbReference type="NCBI Taxonomy" id="372484"/>
    <lineage>
        <taxon>Bacteria</taxon>
        <taxon>Bacillati</taxon>
        <taxon>Actinomycetota</taxon>
        <taxon>Actinomycetes</taxon>
        <taxon>Micrococcales</taxon>
        <taxon>Sanguibacteraceae</taxon>
        <taxon>Sanguibacter</taxon>
    </lineage>
</organism>
<gene>
    <name evidence="4" type="ORF">ATL42_2366</name>
</gene>
<comment type="caution">
    <text evidence="4">The sequence shown here is derived from an EMBL/GenBank/DDBJ whole genome shotgun (WGS) entry which is preliminary data.</text>
</comment>
<reference evidence="4 5" key="1">
    <citation type="submission" date="2017-10" db="EMBL/GenBank/DDBJ databases">
        <title>Sequencing the genomes of 1000 actinobacteria strains.</title>
        <authorList>
            <person name="Klenk H.-P."/>
        </authorList>
    </citation>
    <scope>NUCLEOTIDE SEQUENCE [LARGE SCALE GENOMIC DNA]</scope>
    <source>
        <strain evidence="4 5">DSM 18966</strain>
    </source>
</reference>
<protein>
    <submittedName>
        <fullName evidence="4">YHYH protein</fullName>
    </submittedName>
</protein>
<feature type="compositionally biased region" description="Gly residues" evidence="1">
    <location>
        <begin position="351"/>
        <end position="365"/>
    </location>
</feature>
<dbReference type="PROSITE" id="PS51318">
    <property type="entry name" value="TAT"/>
    <property type="match status" value="1"/>
</dbReference>
<keyword evidence="2" id="KW-0732">Signal</keyword>